<dbReference type="PANTHER" id="PTHR33594:SF1">
    <property type="entry name" value="HD_PDEASE DOMAIN-CONTAINING PROTEIN"/>
    <property type="match status" value="1"/>
</dbReference>
<dbReference type="Gene3D" id="1.10.3210.10">
    <property type="entry name" value="Hypothetical protein af1432"/>
    <property type="match status" value="1"/>
</dbReference>
<dbReference type="AlphaFoldDB" id="A0A6C0E4Z9"/>
<accession>A0A6C0E4Z9</accession>
<name>A0A6C0E4Z9_9ZZZZ</name>
<organism evidence="1">
    <name type="scientific">viral metagenome</name>
    <dbReference type="NCBI Taxonomy" id="1070528"/>
    <lineage>
        <taxon>unclassified sequences</taxon>
        <taxon>metagenomes</taxon>
        <taxon>organismal metagenomes</taxon>
    </lineage>
</organism>
<proteinExistence type="predicted"/>
<evidence type="ECO:0000313" key="1">
    <source>
        <dbReference type="EMBL" id="QHT23650.1"/>
    </source>
</evidence>
<dbReference type="SUPFAM" id="SSF109604">
    <property type="entry name" value="HD-domain/PDEase-like"/>
    <property type="match status" value="1"/>
</dbReference>
<dbReference type="PANTHER" id="PTHR33594">
    <property type="entry name" value="SUPERFAMILY HYDROLASE, PUTATIVE (AFU_ORTHOLOGUE AFUA_1G03035)-RELATED"/>
    <property type="match status" value="1"/>
</dbReference>
<protein>
    <recommendedName>
        <fullName evidence="2">HD domain-containing protein</fullName>
    </recommendedName>
</protein>
<sequence>MLITKLLKFVFTTSLQYNIDESHGLTHSMNVLNYAHNIYKNELHKYPPIKEYERIIYTSSIVHDMCDKKYMSQDEGIKNIEDFLQDKLTHEELDVTKQIISTMSYSTVKKNGFPDLGKYQFAYHIVREADLLTGYDFDRCMIYELNRHNFDLHNAFNNAKILFDNRVFTHKENGLFITDYAKFESQILHAMAKKRIDDWENILVKM</sequence>
<evidence type="ECO:0008006" key="2">
    <source>
        <dbReference type="Google" id="ProtNLM"/>
    </source>
</evidence>
<reference evidence="1" key="1">
    <citation type="journal article" date="2020" name="Nature">
        <title>Giant virus diversity and host interactions through global metagenomics.</title>
        <authorList>
            <person name="Schulz F."/>
            <person name="Roux S."/>
            <person name="Paez-Espino D."/>
            <person name="Jungbluth S."/>
            <person name="Walsh D.A."/>
            <person name="Denef V.J."/>
            <person name="McMahon K.D."/>
            <person name="Konstantinidis K.T."/>
            <person name="Eloe-Fadrosh E.A."/>
            <person name="Kyrpides N.C."/>
            <person name="Woyke T."/>
        </authorList>
    </citation>
    <scope>NUCLEOTIDE SEQUENCE</scope>
    <source>
        <strain evidence="1">GVMAG-M-3300023179-116</strain>
    </source>
</reference>
<dbReference type="EMBL" id="MN739733">
    <property type="protein sequence ID" value="QHT23650.1"/>
    <property type="molecule type" value="Genomic_DNA"/>
</dbReference>